<dbReference type="PROSITE" id="PS50089">
    <property type="entry name" value="ZF_RING_2"/>
    <property type="match status" value="1"/>
</dbReference>
<dbReference type="InterPro" id="IPR001841">
    <property type="entry name" value="Znf_RING"/>
</dbReference>
<proteinExistence type="predicted"/>
<dbReference type="GeneID" id="16479744"/>
<dbReference type="InterPro" id="IPR027370">
    <property type="entry name" value="Znf-RING_euk"/>
</dbReference>
<keyword evidence="5" id="KW-0175">Coiled coil</keyword>
<feature type="domain" description="RING-type" evidence="6">
    <location>
        <begin position="42"/>
        <end position="95"/>
    </location>
</feature>
<keyword evidence="1" id="KW-0479">Metal-binding</keyword>
<keyword evidence="3" id="KW-0862">Zinc</keyword>
<dbReference type="Proteomes" id="UP000208100">
    <property type="component" value="Segment"/>
</dbReference>
<protein>
    <submittedName>
        <fullName evidence="7">PE38</fullName>
    </submittedName>
</protein>
<dbReference type="EMBL" id="KC961304">
    <property type="protein sequence ID" value="AGR57042.1"/>
    <property type="molecule type" value="Genomic_DNA"/>
</dbReference>
<evidence type="ECO:0000256" key="5">
    <source>
        <dbReference type="SAM" id="Coils"/>
    </source>
</evidence>
<evidence type="ECO:0000256" key="1">
    <source>
        <dbReference type="ARBA" id="ARBA00022723"/>
    </source>
</evidence>
<evidence type="ECO:0000256" key="4">
    <source>
        <dbReference type="PROSITE-ProRule" id="PRU00175"/>
    </source>
</evidence>
<reference evidence="7 8" key="1">
    <citation type="journal article" date="2013" name="PLoS ONE">
        <title>Comparative Genome Sequence Analysis of Choristoneura occidentalis Freeman and C. rosaceana Harris (Lepidoptera: Tortricidae) Alphabaculoviruses.</title>
        <authorList>
            <person name="Thumbi D.K."/>
            <person name="Beliveau C."/>
            <person name="Cusson M."/>
            <person name="Lapointe R."/>
            <person name="Lucarotti C.J."/>
        </authorList>
    </citation>
    <scope>NUCLEOTIDE SEQUENCE [LARGE SCALE GENOMIC DNA]</scope>
    <source>
        <strain evidence="7">NB_1</strain>
    </source>
</reference>
<evidence type="ECO:0000313" key="8">
    <source>
        <dbReference type="Proteomes" id="UP000208100"/>
    </source>
</evidence>
<accession>S5N9Y4</accession>
<dbReference type="InterPro" id="IPR017907">
    <property type="entry name" value="Znf_RING_CS"/>
</dbReference>
<dbReference type="SMART" id="SM00184">
    <property type="entry name" value="RING"/>
    <property type="match status" value="1"/>
</dbReference>
<dbReference type="Gene3D" id="3.30.40.10">
    <property type="entry name" value="Zinc/RING finger domain, C3HC4 (zinc finger)"/>
    <property type="match status" value="1"/>
</dbReference>
<dbReference type="PROSITE" id="PS00518">
    <property type="entry name" value="ZF_RING_1"/>
    <property type="match status" value="1"/>
</dbReference>
<feature type="coiled-coil region" evidence="5">
    <location>
        <begin position="143"/>
        <end position="262"/>
    </location>
</feature>
<evidence type="ECO:0000259" key="6">
    <source>
        <dbReference type="PROSITE" id="PS50089"/>
    </source>
</evidence>
<dbReference type="InterPro" id="IPR013083">
    <property type="entry name" value="Znf_RING/FYVE/PHD"/>
</dbReference>
<dbReference type="KEGG" id="vg:16479744"/>
<organism evidence="7 8">
    <name type="scientific">Choristoneura rosaceana nucleopolyhedrovirus</name>
    <dbReference type="NCBI Taxonomy" id="58094"/>
    <lineage>
        <taxon>Viruses</taxon>
        <taxon>Viruses incertae sedis</taxon>
        <taxon>Naldaviricetes</taxon>
        <taxon>Lefavirales</taxon>
        <taxon>Baculoviridae</taxon>
        <taxon>Alphabaculovirus</taxon>
        <taxon>Alphabaculovirus chorosaceanae</taxon>
    </lineage>
</organism>
<keyword evidence="8" id="KW-1185">Reference proteome</keyword>
<evidence type="ECO:0000313" key="7">
    <source>
        <dbReference type="EMBL" id="AGR57042.1"/>
    </source>
</evidence>
<dbReference type="OrthoDB" id="8064at10239"/>
<sequence>MYRRFSPYHRHTIYNNAERQRVQERLLTTLSEQPVTPVSATCSVCYETYVMQSNNIVEFMMPANCTHMFCFKCVLGMYNNAENIPRATVRCPMCQETATTWQSFFPNSVVSCKFIKKTADRVPYCQQFSDAMGILKKRYAALPEDISNNAAELREQLNRAQEEKTAELQRLKDAHDAKWNSSCRQISSLQKRVHELIELDDEFKNKIKSLERKNESLERKNESLQRQNNEYDIAIINNHKDYHRLKRQTEELEKAVSERLAEVRAANTKICCLEEKDRVSAKTIADLTQTVERLKSERASTSAVTVEFNNRNTDAALHQRFNSLLNSTFENMMLNERIITLQKEVFGSSSVPCHVNIGIKYNNNNNNNDDDDVILIEKIHDTITIDD</sequence>
<name>S5N9Y4_9ABAC</name>
<evidence type="ECO:0000256" key="3">
    <source>
        <dbReference type="ARBA" id="ARBA00022833"/>
    </source>
</evidence>
<evidence type="ECO:0000256" key="2">
    <source>
        <dbReference type="ARBA" id="ARBA00022771"/>
    </source>
</evidence>
<gene>
    <name evidence="7" type="primary">pe38</name>
</gene>
<dbReference type="GO" id="GO:0008270">
    <property type="term" value="F:zinc ion binding"/>
    <property type="evidence" value="ECO:0007669"/>
    <property type="project" value="UniProtKB-KW"/>
</dbReference>
<dbReference type="Pfam" id="PF13445">
    <property type="entry name" value="zf-RING_UBOX"/>
    <property type="match status" value="1"/>
</dbReference>
<dbReference type="SUPFAM" id="SSF57850">
    <property type="entry name" value="RING/U-box"/>
    <property type="match status" value="1"/>
</dbReference>
<dbReference type="CDD" id="cd16449">
    <property type="entry name" value="RING-HC"/>
    <property type="match status" value="1"/>
</dbReference>
<dbReference type="RefSeq" id="YP_008378358.1">
    <property type="nucleotide sequence ID" value="NC_021924.1"/>
</dbReference>
<keyword evidence="2 4" id="KW-0863">Zinc-finger</keyword>